<dbReference type="EMBL" id="ONZP01000046">
    <property type="protein sequence ID" value="SPJ71768.1"/>
    <property type="molecule type" value="Genomic_DNA"/>
</dbReference>
<sequence length="212" mass="22632">MVHQGISSPTFTSVPQKVQSGDSSVQFVMQQEYFAIIGTSNKSDDGTHRVYTNSYLPTKLGPGGTIAVVTTQDNDPMWDVNAAAGKTLAVKGGFAIVTDNTFTTENPNPFYVGTGARDPSSSDSVIPLQTWVAEPGLNSQVYPKPKYYICTGEYQPGMVIDPSLLANVLTVDFKSAIVPQAEFTLSNNGTYVPDSHVEVNGIKWSDGPMGGA</sequence>
<protein>
    <submittedName>
        <fullName evidence="1">Uncharacterized protein</fullName>
    </submittedName>
</protein>
<organism evidence="1 2">
    <name type="scientific">Fusarium torulosum</name>
    <dbReference type="NCBI Taxonomy" id="33205"/>
    <lineage>
        <taxon>Eukaryota</taxon>
        <taxon>Fungi</taxon>
        <taxon>Dikarya</taxon>
        <taxon>Ascomycota</taxon>
        <taxon>Pezizomycotina</taxon>
        <taxon>Sordariomycetes</taxon>
        <taxon>Hypocreomycetidae</taxon>
        <taxon>Hypocreales</taxon>
        <taxon>Nectriaceae</taxon>
        <taxon>Fusarium</taxon>
    </lineage>
</organism>
<accession>A0AAE8M0J7</accession>
<name>A0AAE8M0J7_9HYPO</name>
<evidence type="ECO:0000313" key="2">
    <source>
        <dbReference type="Proteomes" id="UP001187734"/>
    </source>
</evidence>
<evidence type="ECO:0000313" key="1">
    <source>
        <dbReference type="EMBL" id="SPJ71768.1"/>
    </source>
</evidence>
<reference evidence="1" key="1">
    <citation type="submission" date="2018-03" db="EMBL/GenBank/DDBJ databases">
        <authorList>
            <person name="Guldener U."/>
        </authorList>
    </citation>
    <scope>NUCLEOTIDE SEQUENCE</scope>
</reference>
<proteinExistence type="predicted"/>
<gene>
    <name evidence="1" type="ORF">FTOL_01496</name>
</gene>
<dbReference type="Proteomes" id="UP001187734">
    <property type="component" value="Unassembled WGS sequence"/>
</dbReference>
<comment type="caution">
    <text evidence="1">The sequence shown here is derived from an EMBL/GenBank/DDBJ whole genome shotgun (WGS) entry which is preliminary data.</text>
</comment>
<dbReference type="AlphaFoldDB" id="A0AAE8M0J7"/>
<keyword evidence="2" id="KW-1185">Reference proteome</keyword>